<dbReference type="InterPro" id="IPR019826">
    <property type="entry name" value="Carboxylesterase_B_AS"/>
</dbReference>
<keyword evidence="4" id="KW-1015">Disulfide bond</keyword>
<feature type="domain" description="Carboxylesterase type B" evidence="8">
    <location>
        <begin position="116"/>
        <end position="667"/>
    </location>
</feature>
<organism evidence="9 10">
    <name type="scientific">Trachymyrmex cornetzi</name>
    <dbReference type="NCBI Taxonomy" id="471704"/>
    <lineage>
        <taxon>Eukaryota</taxon>
        <taxon>Metazoa</taxon>
        <taxon>Ecdysozoa</taxon>
        <taxon>Arthropoda</taxon>
        <taxon>Hexapoda</taxon>
        <taxon>Insecta</taxon>
        <taxon>Pterygota</taxon>
        <taxon>Neoptera</taxon>
        <taxon>Endopterygota</taxon>
        <taxon>Hymenoptera</taxon>
        <taxon>Apocrita</taxon>
        <taxon>Aculeata</taxon>
        <taxon>Formicoidea</taxon>
        <taxon>Formicidae</taxon>
        <taxon>Myrmicinae</taxon>
        <taxon>Trachymyrmex</taxon>
    </lineage>
</organism>
<comment type="similarity">
    <text evidence="1 6">Belongs to the type-B carboxylesterase/lipase family.</text>
</comment>
<accession>A0A195DJQ4</accession>
<dbReference type="SUPFAM" id="SSF53474">
    <property type="entry name" value="alpha/beta-Hydrolases"/>
    <property type="match status" value="1"/>
</dbReference>
<dbReference type="STRING" id="471704.A0A195DJQ4"/>
<evidence type="ECO:0000256" key="4">
    <source>
        <dbReference type="ARBA" id="ARBA00023157"/>
    </source>
</evidence>
<evidence type="ECO:0000256" key="2">
    <source>
        <dbReference type="ARBA" id="ARBA00022487"/>
    </source>
</evidence>
<sequence>VCTIQDYFLVRLDYYGKNILYDATEKMVGRMQSCELQAAPPIGTEKLQIFMDSYLYLHFHLYMSAIYKFFVSYLHFKSSQNLLEKKKLKMRECRNNMFIQLGLICIFAFNVVCGNPIAKTLNGTLYGTTMSTRLGRSIYAFLGIPYAAPPLQKLRFKPPQSPIAWNGTLHATANAEICMQRNIYVDQKEIVGSEDCLYLNVYTPCIQCTEEQSNLNHDPEQQRQKAFARFPVMIWFHGGGWLAGAGHSEYYGPKFLLDFDLVLVTVNFRLGPLGFMSTEDLECPGNLGLKDQQQAMRWVHENIAYFGGDSNRVTLFGESAGGASVHYHMVNPLSAGLFHRGISQSGNFYNPWTLTSPGIARMRAMTLGKHLGCSTENSKDLIECLQMKSAEEIIGTDQLFKKFGYCPMIPFRPVIEPEHPGAFLIEDPLISVREGRLLDVPWMTGVTSEEGAIKVAGIYGREQNVKELETNFDKIVPMSLLYDERYNVTNEDLRNEITATIRNFYFGYNVIDYNEYSRFKVVDMYSDSWFNHGTHEAVQDFIVNQTSPVFYYYFAYKGSISFSTIFGDPVRDYGVSHADDLQYLFPVGEQLFPNTTLSEEDHKMIDIMTYIWYNFANSGNPTPKVTKVVPLKWKPVKTSSAPEYLRIENSKKITMDHSLLWQRMIFWDSLTHRLMNHGNTFRHLKDEL</sequence>
<dbReference type="InterPro" id="IPR050309">
    <property type="entry name" value="Type-B_Carboxylest/Lipase"/>
</dbReference>
<dbReference type="Pfam" id="PF00135">
    <property type="entry name" value="COesterase"/>
    <property type="match status" value="1"/>
</dbReference>
<keyword evidence="10" id="KW-1185">Reference proteome</keyword>
<keyword evidence="7" id="KW-0472">Membrane</keyword>
<keyword evidence="5" id="KW-0325">Glycoprotein</keyword>
<dbReference type="EMBL" id="KQ980794">
    <property type="protein sequence ID" value="KYN13081.1"/>
    <property type="molecule type" value="Genomic_DNA"/>
</dbReference>
<dbReference type="InterPro" id="IPR002018">
    <property type="entry name" value="CarbesteraseB"/>
</dbReference>
<keyword evidence="3 6" id="KW-0378">Hydrolase</keyword>
<dbReference type="GO" id="GO:0052689">
    <property type="term" value="F:carboxylic ester hydrolase activity"/>
    <property type="evidence" value="ECO:0007669"/>
    <property type="project" value="UniProtKB-KW"/>
</dbReference>
<evidence type="ECO:0000256" key="1">
    <source>
        <dbReference type="ARBA" id="ARBA00005964"/>
    </source>
</evidence>
<dbReference type="Gene3D" id="3.40.50.1820">
    <property type="entry name" value="alpha/beta hydrolase"/>
    <property type="match status" value="1"/>
</dbReference>
<keyword evidence="7" id="KW-1133">Transmembrane helix</keyword>
<evidence type="ECO:0000313" key="10">
    <source>
        <dbReference type="Proteomes" id="UP000078492"/>
    </source>
</evidence>
<evidence type="ECO:0000313" key="9">
    <source>
        <dbReference type="EMBL" id="KYN13081.1"/>
    </source>
</evidence>
<feature type="transmembrane region" description="Helical" evidence="7">
    <location>
        <begin position="97"/>
        <end position="118"/>
    </location>
</feature>
<evidence type="ECO:0000259" key="8">
    <source>
        <dbReference type="Pfam" id="PF00135"/>
    </source>
</evidence>
<dbReference type="AlphaFoldDB" id="A0A195DJQ4"/>
<evidence type="ECO:0000256" key="5">
    <source>
        <dbReference type="ARBA" id="ARBA00023180"/>
    </source>
</evidence>
<protein>
    <recommendedName>
        <fullName evidence="6">Carboxylic ester hydrolase</fullName>
        <ecNumber evidence="6">3.1.1.-</ecNumber>
    </recommendedName>
</protein>
<feature type="non-terminal residue" evidence="9">
    <location>
        <position position="1"/>
    </location>
</feature>
<dbReference type="EC" id="3.1.1.-" evidence="6"/>
<dbReference type="PROSITE" id="PS00941">
    <property type="entry name" value="CARBOXYLESTERASE_B_2"/>
    <property type="match status" value="1"/>
</dbReference>
<dbReference type="InterPro" id="IPR019819">
    <property type="entry name" value="Carboxylesterase_B_CS"/>
</dbReference>
<dbReference type="PROSITE" id="PS00122">
    <property type="entry name" value="CARBOXYLESTERASE_B_1"/>
    <property type="match status" value="1"/>
</dbReference>
<name>A0A195DJQ4_9HYME</name>
<feature type="transmembrane region" description="Helical" evidence="7">
    <location>
        <begin position="55"/>
        <end position="76"/>
    </location>
</feature>
<dbReference type="InterPro" id="IPR029058">
    <property type="entry name" value="AB_hydrolase_fold"/>
</dbReference>
<dbReference type="ESTHER" id="acrec-f4wk54">
    <property type="family name" value="Carb_B_Arthropoda"/>
</dbReference>
<dbReference type="PANTHER" id="PTHR11559">
    <property type="entry name" value="CARBOXYLESTERASE"/>
    <property type="match status" value="1"/>
</dbReference>
<reference evidence="9 10" key="1">
    <citation type="submission" date="2015-09" db="EMBL/GenBank/DDBJ databases">
        <title>Trachymyrmex cornetzi WGS genome.</title>
        <authorList>
            <person name="Nygaard S."/>
            <person name="Hu H."/>
            <person name="Boomsma J."/>
            <person name="Zhang G."/>
        </authorList>
    </citation>
    <scope>NUCLEOTIDE SEQUENCE [LARGE SCALE GENOMIC DNA]</scope>
    <source>
        <strain evidence="9">Tcor2-1</strain>
        <tissue evidence="9">Whole body</tissue>
    </source>
</reference>
<keyword evidence="7" id="KW-0812">Transmembrane</keyword>
<evidence type="ECO:0000256" key="7">
    <source>
        <dbReference type="SAM" id="Phobius"/>
    </source>
</evidence>
<proteinExistence type="inferred from homology"/>
<dbReference type="Proteomes" id="UP000078492">
    <property type="component" value="Unassembled WGS sequence"/>
</dbReference>
<evidence type="ECO:0000256" key="6">
    <source>
        <dbReference type="RuleBase" id="RU361235"/>
    </source>
</evidence>
<evidence type="ECO:0000256" key="3">
    <source>
        <dbReference type="ARBA" id="ARBA00022801"/>
    </source>
</evidence>
<gene>
    <name evidence="9" type="ORF">ALC57_14764</name>
</gene>
<keyword evidence="2" id="KW-0719">Serine esterase</keyword>